<dbReference type="GO" id="GO:0016020">
    <property type="term" value="C:membrane"/>
    <property type="evidence" value="ECO:0007669"/>
    <property type="project" value="UniProtKB-SubCell"/>
</dbReference>
<dbReference type="OrthoDB" id="5835829at2759"/>
<dbReference type="FunCoup" id="A0A2J7QFA8">
    <property type="interactions" value="199"/>
</dbReference>
<keyword evidence="5" id="KW-0472">Membrane</keyword>
<dbReference type="Pfam" id="PF00201">
    <property type="entry name" value="UDPGT"/>
    <property type="match status" value="1"/>
</dbReference>
<evidence type="ECO:0000313" key="6">
    <source>
        <dbReference type="EMBL" id="PNF27276.1"/>
    </source>
</evidence>
<feature type="signal peptide" evidence="5">
    <location>
        <begin position="1"/>
        <end position="23"/>
    </location>
</feature>
<dbReference type="InParanoid" id="A0A2J7QFA8"/>
<organism evidence="6 7">
    <name type="scientific">Cryptotermes secundus</name>
    <dbReference type="NCBI Taxonomy" id="105785"/>
    <lineage>
        <taxon>Eukaryota</taxon>
        <taxon>Metazoa</taxon>
        <taxon>Ecdysozoa</taxon>
        <taxon>Arthropoda</taxon>
        <taxon>Hexapoda</taxon>
        <taxon>Insecta</taxon>
        <taxon>Pterygota</taxon>
        <taxon>Neoptera</taxon>
        <taxon>Polyneoptera</taxon>
        <taxon>Dictyoptera</taxon>
        <taxon>Blattodea</taxon>
        <taxon>Blattoidea</taxon>
        <taxon>Termitoidae</taxon>
        <taxon>Kalotermitidae</taxon>
        <taxon>Cryptotermitinae</taxon>
        <taxon>Cryptotermes</taxon>
    </lineage>
</organism>
<proteinExistence type="inferred from homology"/>
<comment type="caution">
    <text evidence="6">The sequence shown here is derived from an EMBL/GenBank/DDBJ whole genome shotgun (WGS) entry which is preliminary data.</text>
</comment>
<keyword evidence="2 4" id="KW-0328">Glycosyltransferase</keyword>
<feature type="chain" id="PRO_5014210845" description="UDP-glucuronosyltransferase" evidence="5">
    <location>
        <begin position="24"/>
        <end position="523"/>
    </location>
</feature>
<keyword evidence="3 4" id="KW-0808">Transferase</keyword>
<evidence type="ECO:0000256" key="2">
    <source>
        <dbReference type="ARBA" id="ARBA00022676"/>
    </source>
</evidence>
<dbReference type="EMBL" id="NEVH01015300">
    <property type="protein sequence ID" value="PNF27276.1"/>
    <property type="molecule type" value="Genomic_DNA"/>
</dbReference>
<dbReference type="PROSITE" id="PS00375">
    <property type="entry name" value="UDPGT"/>
    <property type="match status" value="1"/>
</dbReference>
<dbReference type="Gene3D" id="3.40.50.2000">
    <property type="entry name" value="Glycogen Phosphorylase B"/>
    <property type="match status" value="2"/>
</dbReference>
<sequence length="523" mass="59804">MKLYRFLLCLALLGCSSMRKLEAARILGLFQLNAKSHFIMFEALLKGLAARGHDVVVLSHFPQKKPIVNYTDINIESSLPQIINTFTLDFAINQHLINLLYFIWNLNVKFCEKVYEHPEVQRLIKSDEKFDLVITESFGVDCLTAFAHKFQAPHISMTSSVPMPWSDDAFGNPSHPAYIPIFFLPHTDRMNFQQRLLNTLLRIGMIFSRYYFAEIPMEQLARKHLGPDIPSLRAITKNTSLLFTNSHFSLNIPRPMVPGVVEVGGLHIGVPKKLPKDLENFIEGAKQGVIYFSLGSLVRSETFPEEKLRSFMDAFSELPQRVVWKTDGIVGLPKNVMTSKWLPQFDILSHPNVRVFITHGGCMSTQEAVYNGVPMIGIPLYSDQHQNIESCVSKNITVKLDYYAINKASVLQAIRTVLENPMYQENAKRLSQIFRDRPQTAMETAVFWTEYVIRHKGAPHLRSAAVDLYWYQYLLLDVQIFLILIAVTSYLISRLAFRKLVAILLRCITNKESIKASKLFKSE</sequence>
<dbReference type="InterPro" id="IPR002213">
    <property type="entry name" value="UDP_glucos_trans"/>
</dbReference>
<keyword evidence="7" id="KW-1185">Reference proteome</keyword>
<dbReference type="PANTHER" id="PTHR48043:SF145">
    <property type="entry name" value="FI06409P-RELATED"/>
    <property type="match status" value="1"/>
</dbReference>
<dbReference type="EC" id="2.4.1.17" evidence="5"/>
<dbReference type="AlphaFoldDB" id="A0A2J7QFA8"/>
<accession>A0A2J7QFA8</accession>
<evidence type="ECO:0000256" key="4">
    <source>
        <dbReference type="RuleBase" id="RU003718"/>
    </source>
</evidence>
<dbReference type="PANTHER" id="PTHR48043">
    <property type="entry name" value="EG:EG0003.4 PROTEIN-RELATED"/>
    <property type="match status" value="1"/>
</dbReference>
<evidence type="ECO:0000256" key="5">
    <source>
        <dbReference type="RuleBase" id="RU362059"/>
    </source>
</evidence>
<keyword evidence="5" id="KW-0812">Transmembrane</keyword>
<keyword evidence="5" id="KW-0732">Signal</keyword>
<comment type="similarity">
    <text evidence="1 4">Belongs to the UDP-glycosyltransferase family.</text>
</comment>
<comment type="subcellular location">
    <subcellularLocation>
        <location evidence="5">Membrane</location>
        <topology evidence="5">Single-pass membrane protein</topology>
    </subcellularLocation>
</comment>
<dbReference type="SUPFAM" id="SSF53756">
    <property type="entry name" value="UDP-Glycosyltransferase/glycogen phosphorylase"/>
    <property type="match status" value="1"/>
</dbReference>
<evidence type="ECO:0000256" key="1">
    <source>
        <dbReference type="ARBA" id="ARBA00009995"/>
    </source>
</evidence>
<evidence type="ECO:0000313" key="7">
    <source>
        <dbReference type="Proteomes" id="UP000235965"/>
    </source>
</evidence>
<feature type="transmembrane region" description="Helical" evidence="5">
    <location>
        <begin position="470"/>
        <end position="492"/>
    </location>
</feature>
<dbReference type="STRING" id="105785.A0A2J7QFA8"/>
<reference evidence="6 7" key="1">
    <citation type="submission" date="2017-12" db="EMBL/GenBank/DDBJ databases">
        <title>Hemimetabolous genomes reveal molecular basis of termite eusociality.</title>
        <authorList>
            <person name="Harrison M.C."/>
            <person name="Jongepier E."/>
            <person name="Robertson H.M."/>
            <person name="Arning N."/>
            <person name="Bitard-Feildel T."/>
            <person name="Chao H."/>
            <person name="Childers C.P."/>
            <person name="Dinh H."/>
            <person name="Doddapaneni H."/>
            <person name="Dugan S."/>
            <person name="Gowin J."/>
            <person name="Greiner C."/>
            <person name="Han Y."/>
            <person name="Hu H."/>
            <person name="Hughes D.S.T."/>
            <person name="Huylmans A.-K."/>
            <person name="Kemena C."/>
            <person name="Kremer L.P.M."/>
            <person name="Lee S.L."/>
            <person name="Lopez-Ezquerra A."/>
            <person name="Mallet L."/>
            <person name="Monroy-Kuhn J.M."/>
            <person name="Moser A."/>
            <person name="Murali S.C."/>
            <person name="Muzny D.M."/>
            <person name="Otani S."/>
            <person name="Piulachs M.-D."/>
            <person name="Poelchau M."/>
            <person name="Qu J."/>
            <person name="Schaub F."/>
            <person name="Wada-Katsumata A."/>
            <person name="Worley K.C."/>
            <person name="Xie Q."/>
            <person name="Ylla G."/>
            <person name="Poulsen M."/>
            <person name="Gibbs R.A."/>
            <person name="Schal C."/>
            <person name="Richards S."/>
            <person name="Belles X."/>
            <person name="Korb J."/>
            <person name="Bornberg-Bauer E."/>
        </authorList>
    </citation>
    <scope>NUCLEOTIDE SEQUENCE [LARGE SCALE GENOMIC DNA]</scope>
    <source>
        <tissue evidence="6">Whole body</tissue>
    </source>
</reference>
<keyword evidence="5" id="KW-1133">Transmembrane helix</keyword>
<evidence type="ECO:0000256" key="3">
    <source>
        <dbReference type="ARBA" id="ARBA00022679"/>
    </source>
</evidence>
<gene>
    <name evidence="6" type="primary">UGT2B30_0</name>
    <name evidence="6" type="ORF">B7P43_G05159</name>
</gene>
<dbReference type="CDD" id="cd03784">
    <property type="entry name" value="GT1_Gtf-like"/>
    <property type="match status" value="1"/>
</dbReference>
<dbReference type="InterPro" id="IPR050271">
    <property type="entry name" value="UDP-glycosyltransferase"/>
</dbReference>
<dbReference type="GO" id="GO:0015020">
    <property type="term" value="F:glucuronosyltransferase activity"/>
    <property type="evidence" value="ECO:0007669"/>
    <property type="project" value="UniProtKB-EC"/>
</dbReference>
<dbReference type="Proteomes" id="UP000235965">
    <property type="component" value="Unassembled WGS sequence"/>
</dbReference>
<comment type="catalytic activity">
    <reaction evidence="5">
        <text>glucuronate acceptor + UDP-alpha-D-glucuronate = acceptor beta-D-glucuronoside + UDP + H(+)</text>
        <dbReference type="Rhea" id="RHEA:21032"/>
        <dbReference type="ChEBI" id="CHEBI:15378"/>
        <dbReference type="ChEBI" id="CHEBI:58052"/>
        <dbReference type="ChEBI" id="CHEBI:58223"/>
        <dbReference type="ChEBI" id="CHEBI:132367"/>
        <dbReference type="ChEBI" id="CHEBI:132368"/>
        <dbReference type="EC" id="2.4.1.17"/>
    </reaction>
</comment>
<dbReference type="FunFam" id="3.40.50.2000:FF:000050">
    <property type="entry name" value="UDP-glucuronosyltransferase"/>
    <property type="match status" value="1"/>
</dbReference>
<name>A0A2J7QFA8_9NEOP</name>
<dbReference type="InterPro" id="IPR035595">
    <property type="entry name" value="UDP_glycos_trans_CS"/>
</dbReference>
<protein>
    <recommendedName>
        <fullName evidence="5">UDP-glucuronosyltransferase</fullName>
        <ecNumber evidence="5">2.4.1.17</ecNumber>
    </recommendedName>
</protein>